<keyword evidence="4 8" id="KW-0028">Amino-acid biosynthesis</keyword>
<sequence length="283" mass="31589">MALPADTHVHSEYSWDTGGPNSAAAGTMERTCERATRIGLPSVVFTEHLDFVGWEIDTTDLPDHLRGLVSPDQTLVPPPLDVDGYLESIERCRHGFPDLQILTGVEFGQPHLDGEAAARVLDVSKLDRVNGSLHTLTVDGRRHEPPTLYGLWPADKVIHEYLAEVPRMVDGSQEFEVLTHLDYAVRYWPGEEAGPFDPKRFEDGFRQAMRALAGSGRALEMNVGGQLRPWIPQWWSEEGGRAITFGSDAHEPRALASNFPEAVAMVEHFGFRPGRRPADFWTR</sequence>
<dbReference type="PANTHER" id="PTHR21039:SF0">
    <property type="entry name" value="HISTIDINOL-PHOSPHATASE"/>
    <property type="match status" value="1"/>
</dbReference>
<evidence type="ECO:0000256" key="2">
    <source>
        <dbReference type="ARBA" id="ARBA00009152"/>
    </source>
</evidence>
<dbReference type="InterPro" id="IPR004013">
    <property type="entry name" value="PHP_dom"/>
</dbReference>
<keyword evidence="12" id="KW-1185">Reference proteome</keyword>
<keyword evidence="5 8" id="KW-0378">Hydrolase</keyword>
<dbReference type="GO" id="GO:0000105">
    <property type="term" value="P:L-histidine biosynthetic process"/>
    <property type="evidence" value="ECO:0007669"/>
    <property type="project" value="UniProtKB-UniRule"/>
</dbReference>
<dbReference type="Pfam" id="PF02811">
    <property type="entry name" value="PHP"/>
    <property type="match status" value="1"/>
</dbReference>
<reference evidence="11 12" key="1">
    <citation type="submission" date="2020-07" db="EMBL/GenBank/DDBJ databases">
        <title>Sequencing the genomes of 1000 actinobacteria strains.</title>
        <authorList>
            <person name="Klenk H.-P."/>
        </authorList>
    </citation>
    <scope>NUCLEOTIDE SEQUENCE [LARGE SCALE GENOMIC DNA]</scope>
    <source>
        <strain evidence="11 12">DSM 18448</strain>
    </source>
</reference>
<dbReference type="Proteomes" id="UP000579605">
    <property type="component" value="Unassembled WGS sequence"/>
</dbReference>
<organism evidence="11 12">
    <name type="scientific">Actinopolymorpha rutila</name>
    <dbReference type="NCBI Taxonomy" id="446787"/>
    <lineage>
        <taxon>Bacteria</taxon>
        <taxon>Bacillati</taxon>
        <taxon>Actinomycetota</taxon>
        <taxon>Actinomycetes</taxon>
        <taxon>Propionibacteriales</taxon>
        <taxon>Actinopolymorphaceae</taxon>
        <taxon>Actinopolymorpha</taxon>
    </lineage>
</organism>
<comment type="similarity">
    <text evidence="2 8">Belongs to the PHP hydrolase family. HisK subfamily.</text>
</comment>
<protein>
    <recommendedName>
        <fullName evidence="3 8">Histidinol-phosphatase</fullName>
        <shortName evidence="8">HolPase</shortName>
        <ecNumber evidence="3 8">3.1.3.15</ecNumber>
    </recommendedName>
</protein>
<evidence type="ECO:0000259" key="10">
    <source>
        <dbReference type="Pfam" id="PF02811"/>
    </source>
</evidence>
<evidence type="ECO:0000256" key="6">
    <source>
        <dbReference type="ARBA" id="ARBA00023102"/>
    </source>
</evidence>
<dbReference type="GO" id="GO:0005737">
    <property type="term" value="C:cytoplasm"/>
    <property type="evidence" value="ECO:0007669"/>
    <property type="project" value="TreeGrafter"/>
</dbReference>
<keyword evidence="6 8" id="KW-0368">Histidine biosynthesis</keyword>
<evidence type="ECO:0000256" key="7">
    <source>
        <dbReference type="ARBA" id="ARBA00049158"/>
    </source>
</evidence>
<evidence type="ECO:0000256" key="9">
    <source>
        <dbReference type="SAM" id="MobiDB-lite"/>
    </source>
</evidence>
<proteinExistence type="inferred from homology"/>
<dbReference type="EMBL" id="JACBZH010000001">
    <property type="protein sequence ID" value="NYH88558.1"/>
    <property type="molecule type" value="Genomic_DNA"/>
</dbReference>
<dbReference type="AlphaFoldDB" id="A0A852Z9Y1"/>
<evidence type="ECO:0000256" key="1">
    <source>
        <dbReference type="ARBA" id="ARBA00004970"/>
    </source>
</evidence>
<dbReference type="GO" id="GO:0004401">
    <property type="term" value="F:histidinol-phosphatase activity"/>
    <property type="evidence" value="ECO:0007669"/>
    <property type="project" value="UniProtKB-UniRule"/>
</dbReference>
<evidence type="ECO:0000256" key="4">
    <source>
        <dbReference type="ARBA" id="ARBA00022605"/>
    </source>
</evidence>
<evidence type="ECO:0000313" key="12">
    <source>
        <dbReference type="Proteomes" id="UP000579605"/>
    </source>
</evidence>
<comment type="catalytic activity">
    <reaction evidence="7 8">
        <text>L-histidinol phosphate + H2O = L-histidinol + phosphate</text>
        <dbReference type="Rhea" id="RHEA:14465"/>
        <dbReference type="ChEBI" id="CHEBI:15377"/>
        <dbReference type="ChEBI" id="CHEBI:43474"/>
        <dbReference type="ChEBI" id="CHEBI:57699"/>
        <dbReference type="ChEBI" id="CHEBI:57980"/>
        <dbReference type="EC" id="3.1.3.15"/>
    </reaction>
</comment>
<gene>
    <name evidence="11" type="ORF">F4554_001196</name>
</gene>
<dbReference type="SUPFAM" id="SSF89550">
    <property type="entry name" value="PHP domain-like"/>
    <property type="match status" value="1"/>
</dbReference>
<accession>A0A852Z9Y1</accession>
<feature type="domain" description="PHP" evidence="10">
    <location>
        <begin position="6"/>
        <end position="222"/>
    </location>
</feature>
<comment type="pathway">
    <text evidence="1 8">Amino-acid biosynthesis; L-histidine biosynthesis; L-histidine from 5-phospho-alpha-D-ribose 1-diphosphate: step 8/9.</text>
</comment>
<dbReference type="Gene3D" id="3.20.20.140">
    <property type="entry name" value="Metal-dependent hydrolases"/>
    <property type="match status" value="1"/>
</dbReference>
<feature type="region of interest" description="Disordered" evidence="9">
    <location>
        <begin position="1"/>
        <end position="27"/>
    </location>
</feature>
<dbReference type="InterPro" id="IPR010140">
    <property type="entry name" value="Histidinol_P_phosphatase_HisJ"/>
</dbReference>
<name>A0A852Z9Y1_9ACTN</name>
<dbReference type="EC" id="3.1.3.15" evidence="3 8"/>
<evidence type="ECO:0000313" key="11">
    <source>
        <dbReference type="EMBL" id="NYH88558.1"/>
    </source>
</evidence>
<evidence type="ECO:0000256" key="5">
    <source>
        <dbReference type="ARBA" id="ARBA00022801"/>
    </source>
</evidence>
<comment type="caution">
    <text evidence="11">The sequence shown here is derived from an EMBL/GenBank/DDBJ whole genome shotgun (WGS) entry which is preliminary data.</text>
</comment>
<dbReference type="RefSeq" id="WP_179786439.1">
    <property type="nucleotide sequence ID" value="NZ_BAAARR010000022.1"/>
</dbReference>
<dbReference type="InterPro" id="IPR016195">
    <property type="entry name" value="Pol/histidinol_Pase-like"/>
</dbReference>
<dbReference type="PANTHER" id="PTHR21039">
    <property type="entry name" value="HISTIDINOL PHOSPHATASE-RELATED"/>
    <property type="match status" value="1"/>
</dbReference>
<evidence type="ECO:0000256" key="3">
    <source>
        <dbReference type="ARBA" id="ARBA00013085"/>
    </source>
</evidence>
<evidence type="ECO:0000256" key="8">
    <source>
        <dbReference type="RuleBase" id="RU366003"/>
    </source>
</evidence>